<dbReference type="InterPro" id="IPR051205">
    <property type="entry name" value="UbiH/COQ6_monooxygenase"/>
</dbReference>
<dbReference type="InterPro" id="IPR010971">
    <property type="entry name" value="UbiH/COQ6"/>
</dbReference>
<dbReference type="InterPro" id="IPR002938">
    <property type="entry name" value="FAD-bd"/>
</dbReference>
<dbReference type="NCBIfam" id="TIGR01988">
    <property type="entry name" value="Ubi-OHases"/>
    <property type="match status" value="1"/>
</dbReference>
<keyword evidence="10" id="KW-1185">Reference proteome</keyword>
<comment type="similarity">
    <text evidence="3">Belongs to the UbiH/COQ6 family.</text>
</comment>
<keyword evidence="9" id="KW-0830">Ubiquinone</keyword>
<name>D0KZ62_HALNC</name>
<dbReference type="AlphaFoldDB" id="D0KZ62"/>
<dbReference type="PRINTS" id="PR00420">
    <property type="entry name" value="RNGMNOXGNASE"/>
</dbReference>
<protein>
    <submittedName>
        <fullName evidence="9">Ubiquinone biosynthesis hydroxylase, UbiH/UbiF/VisC/COQ6 family</fullName>
    </submittedName>
</protein>
<comment type="pathway">
    <text evidence="2">Cofactor biosynthesis; ubiquinone biosynthesis.</text>
</comment>
<dbReference type="GO" id="GO:0006744">
    <property type="term" value="P:ubiquinone biosynthetic process"/>
    <property type="evidence" value="ECO:0007669"/>
    <property type="project" value="UniProtKB-UniPathway"/>
</dbReference>
<dbReference type="UniPathway" id="UPA00232"/>
<evidence type="ECO:0000256" key="1">
    <source>
        <dbReference type="ARBA" id="ARBA00001974"/>
    </source>
</evidence>
<dbReference type="InterPro" id="IPR036188">
    <property type="entry name" value="FAD/NAD-bd_sf"/>
</dbReference>
<keyword evidence="6" id="KW-0560">Oxidoreductase</keyword>
<dbReference type="KEGG" id="hna:Hneap_0892"/>
<accession>D0KZ62</accession>
<dbReference type="Pfam" id="PF01494">
    <property type="entry name" value="FAD_binding_3"/>
    <property type="match status" value="1"/>
</dbReference>
<keyword evidence="7" id="KW-0503">Monooxygenase</keyword>
<proteinExistence type="inferred from homology"/>
<dbReference type="HOGENOM" id="CLU_009665_8_3_6"/>
<dbReference type="SUPFAM" id="SSF51905">
    <property type="entry name" value="FAD/NAD(P)-binding domain"/>
    <property type="match status" value="1"/>
</dbReference>
<dbReference type="EMBL" id="CP001801">
    <property type="protein sequence ID" value="ACX95735.1"/>
    <property type="molecule type" value="Genomic_DNA"/>
</dbReference>
<reference evidence="9 10" key="1">
    <citation type="submission" date="2009-10" db="EMBL/GenBank/DDBJ databases">
        <title>Complete sequence of Halothiobacillus neapolitanus c2.</title>
        <authorList>
            <consortium name="US DOE Joint Genome Institute"/>
            <person name="Lucas S."/>
            <person name="Copeland A."/>
            <person name="Lapidus A."/>
            <person name="Glavina del Rio T."/>
            <person name="Tice H."/>
            <person name="Bruce D."/>
            <person name="Goodwin L."/>
            <person name="Pitluck S."/>
            <person name="Davenport K."/>
            <person name="Brettin T."/>
            <person name="Detter J.C."/>
            <person name="Han C."/>
            <person name="Tapia R."/>
            <person name="Larimer F."/>
            <person name="Land M."/>
            <person name="Hauser L."/>
            <person name="Kyrpides N."/>
            <person name="Mikhailova N."/>
            <person name="Kerfeld C."/>
            <person name="Cannon G."/>
            <person name="Heinhort S."/>
        </authorList>
    </citation>
    <scope>NUCLEOTIDE SEQUENCE [LARGE SCALE GENOMIC DNA]</scope>
    <source>
        <strain evidence="10">ATCC 23641 / c2</strain>
    </source>
</reference>
<dbReference type="Gene3D" id="3.50.50.60">
    <property type="entry name" value="FAD/NAD(P)-binding domain"/>
    <property type="match status" value="2"/>
</dbReference>
<dbReference type="GO" id="GO:0071949">
    <property type="term" value="F:FAD binding"/>
    <property type="evidence" value="ECO:0007669"/>
    <property type="project" value="InterPro"/>
</dbReference>
<keyword evidence="4" id="KW-0285">Flavoprotein</keyword>
<evidence type="ECO:0000259" key="8">
    <source>
        <dbReference type="Pfam" id="PF01494"/>
    </source>
</evidence>
<dbReference type="PANTHER" id="PTHR43876">
    <property type="entry name" value="UBIQUINONE BIOSYNTHESIS MONOOXYGENASE COQ6, MITOCHONDRIAL"/>
    <property type="match status" value="1"/>
</dbReference>
<gene>
    <name evidence="9" type="ordered locus">Hneap_0892</name>
</gene>
<dbReference type="RefSeq" id="WP_012823771.1">
    <property type="nucleotide sequence ID" value="NC_013422.1"/>
</dbReference>
<dbReference type="Proteomes" id="UP000009102">
    <property type="component" value="Chromosome"/>
</dbReference>
<evidence type="ECO:0000256" key="5">
    <source>
        <dbReference type="ARBA" id="ARBA00022827"/>
    </source>
</evidence>
<dbReference type="PROSITE" id="PS01304">
    <property type="entry name" value="UBIH"/>
    <property type="match status" value="1"/>
</dbReference>
<evidence type="ECO:0000313" key="9">
    <source>
        <dbReference type="EMBL" id="ACX95735.1"/>
    </source>
</evidence>
<evidence type="ECO:0000256" key="4">
    <source>
        <dbReference type="ARBA" id="ARBA00022630"/>
    </source>
</evidence>
<dbReference type="OrthoDB" id="9769565at2"/>
<dbReference type="PANTHER" id="PTHR43876:SF10">
    <property type="entry name" value="3-DEMETHOXYUBIQUINOL 3-HYDROXYLASE"/>
    <property type="match status" value="1"/>
</dbReference>
<feature type="domain" description="FAD-binding" evidence="8">
    <location>
        <begin position="15"/>
        <end position="347"/>
    </location>
</feature>
<dbReference type="GO" id="GO:0008682">
    <property type="term" value="F:3-demethoxyubiquinol 3-hydroxylase activity"/>
    <property type="evidence" value="ECO:0007669"/>
    <property type="project" value="TreeGrafter"/>
</dbReference>
<dbReference type="InterPro" id="IPR018168">
    <property type="entry name" value="Ubi_Hdrlase_CS"/>
</dbReference>
<organism evidence="9 10">
    <name type="scientific">Halothiobacillus neapolitanus (strain ATCC 23641 / DSM 15147 / CIP 104769 / NCIMB 8539 / c2)</name>
    <name type="common">Thiobacillus neapolitanus</name>
    <dbReference type="NCBI Taxonomy" id="555778"/>
    <lineage>
        <taxon>Bacteria</taxon>
        <taxon>Pseudomonadati</taxon>
        <taxon>Pseudomonadota</taxon>
        <taxon>Gammaproteobacteria</taxon>
        <taxon>Chromatiales</taxon>
        <taxon>Halothiobacillaceae</taxon>
        <taxon>Halothiobacillus</taxon>
    </lineage>
</organism>
<keyword evidence="5" id="KW-0274">FAD</keyword>
<comment type="cofactor">
    <cofactor evidence="1">
        <name>FAD</name>
        <dbReference type="ChEBI" id="CHEBI:57692"/>
    </cofactor>
</comment>
<sequence length="400" mass="44053">MTAKLKKTASDQPFDVIIIGGGMVGASIALALGQQGWQVALVEDQPVPDLPADSTTPFDIRVSALSPASIEFLQQLGVWHKIRHTRAAPYRRMRVWDQAGTGDVTFDARDIGLPELGYIVENSLIQAALWEGIRKIDAITPFTDSHPSQWRVDDRHVGVCLNDERTLTASLLIGADGGKSWVRQATGIEETHQDYDTAAQILSVITDYPQQDITWQRFTAHGPQAFLPLAGARGSIVWYDQVDAVKTRHTWSDAEILAALATTFPAELGEIKAIERRGYFPIRRMHAERYTAERTVLAGDAAHTIHPLAGQGVNLGFYDAMALIDCLKDSDDLGAPKALARYERMRRADNLITQSGMDLFHYGFRAHNPLLVGGRNLALSAVSAFEPLRKMVGQFASGQR</sequence>
<evidence type="ECO:0000313" key="10">
    <source>
        <dbReference type="Proteomes" id="UP000009102"/>
    </source>
</evidence>
<evidence type="ECO:0000256" key="6">
    <source>
        <dbReference type="ARBA" id="ARBA00023002"/>
    </source>
</evidence>
<evidence type="ECO:0000256" key="3">
    <source>
        <dbReference type="ARBA" id="ARBA00005349"/>
    </source>
</evidence>
<dbReference type="eggNOG" id="COG0654">
    <property type="taxonomic scope" value="Bacteria"/>
</dbReference>
<dbReference type="STRING" id="555778.Hneap_0892"/>
<evidence type="ECO:0000256" key="7">
    <source>
        <dbReference type="ARBA" id="ARBA00023033"/>
    </source>
</evidence>
<evidence type="ECO:0000256" key="2">
    <source>
        <dbReference type="ARBA" id="ARBA00004749"/>
    </source>
</evidence>